<dbReference type="InterPro" id="IPR002938">
    <property type="entry name" value="FAD-bd"/>
</dbReference>
<dbReference type="EC" id="1.14.99.60" evidence="10"/>
<dbReference type="InterPro" id="IPR018168">
    <property type="entry name" value="Ubi_Hdrlase_CS"/>
</dbReference>
<name>A0AAU9BQ96_9GAMM</name>
<comment type="pathway">
    <text evidence="2">Cofactor biosynthesis; ubiquinone biosynthesis.</text>
</comment>
<keyword evidence="6 10" id="KW-0560">Oxidoreductase</keyword>
<dbReference type="GO" id="GO:0110142">
    <property type="term" value="C:ubiquinone biosynthesis complex"/>
    <property type="evidence" value="ECO:0007669"/>
    <property type="project" value="UniProtKB-ARBA"/>
</dbReference>
<evidence type="ECO:0000256" key="3">
    <source>
        <dbReference type="ARBA" id="ARBA00005349"/>
    </source>
</evidence>
<dbReference type="KEGG" id="mcau:MIT9_P0461"/>
<keyword evidence="11" id="KW-1185">Reference proteome</keyword>
<comment type="similarity">
    <text evidence="3">Belongs to the UbiH/COQ6 family.</text>
</comment>
<dbReference type="GO" id="GO:0006744">
    <property type="term" value="P:ubiquinone biosynthetic process"/>
    <property type="evidence" value="ECO:0007669"/>
    <property type="project" value="InterPro"/>
</dbReference>
<dbReference type="NCBIfam" id="TIGR01988">
    <property type="entry name" value="Ubi-OHases"/>
    <property type="match status" value="1"/>
</dbReference>
<keyword evidence="4" id="KW-0285">Flavoprotein</keyword>
<comment type="subunit">
    <text evidence="8">Component of the Ubi complex metabolon, which regroups five ubiquinone biosynthesis proteins (UbiE, UbiF, UbiG, UbiH and UbiI) and two accessory factors (UbiK and the lipid-binding protein UbiJ).</text>
</comment>
<dbReference type="EMBL" id="AP024714">
    <property type="protein sequence ID" value="BCX80883.1"/>
    <property type="molecule type" value="Genomic_DNA"/>
</dbReference>
<keyword evidence="5" id="KW-0274">FAD</keyword>
<dbReference type="PANTHER" id="PTHR43876">
    <property type="entry name" value="UBIQUINONE BIOSYNTHESIS MONOOXYGENASE COQ6, MITOCHONDRIAL"/>
    <property type="match status" value="1"/>
</dbReference>
<comment type="cofactor">
    <cofactor evidence="1">
        <name>FAD</name>
        <dbReference type="ChEBI" id="CHEBI:57692"/>
    </cofactor>
</comment>
<dbReference type="SUPFAM" id="SSF51905">
    <property type="entry name" value="FAD/NAD(P)-binding domain"/>
    <property type="match status" value="1"/>
</dbReference>
<dbReference type="FunFam" id="3.50.50.60:FF:000021">
    <property type="entry name" value="Ubiquinone biosynthesis monooxygenase COQ6"/>
    <property type="match status" value="1"/>
</dbReference>
<evidence type="ECO:0000256" key="7">
    <source>
        <dbReference type="ARBA" id="ARBA00023033"/>
    </source>
</evidence>
<evidence type="ECO:0000256" key="5">
    <source>
        <dbReference type="ARBA" id="ARBA00022827"/>
    </source>
</evidence>
<accession>A0AAU9BQ96</accession>
<gene>
    <name evidence="10" type="ORF">MIT9_P0461</name>
</gene>
<dbReference type="Gene3D" id="3.50.50.60">
    <property type="entry name" value="FAD/NAD(P)-binding domain"/>
    <property type="match status" value="2"/>
</dbReference>
<feature type="domain" description="FAD-binding" evidence="9">
    <location>
        <begin position="154"/>
        <end position="338"/>
    </location>
</feature>
<protein>
    <submittedName>
        <fullName evidence="10">3-demethoxyubiquinol 3-hydroxylase</fullName>
        <ecNumber evidence="10">1.14.99.60</ecNumber>
    </submittedName>
</protein>
<dbReference type="InterPro" id="IPR010971">
    <property type="entry name" value="UbiH/COQ6"/>
</dbReference>
<evidence type="ECO:0000256" key="2">
    <source>
        <dbReference type="ARBA" id="ARBA00004749"/>
    </source>
</evidence>
<evidence type="ECO:0000256" key="4">
    <source>
        <dbReference type="ARBA" id="ARBA00022630"/>
    </source>
</evidence>
<proteinExistence type="inferred from homology"/>
<dbReference type="GO" id="GO:0071949">
    <property type="term" value="F:FAD binding"/>
    <property type="evidence" value="ECO:0007669"/>
    <property type="project" value="InterPro"/>
</dbReference>
<evidence type="ECO:0000313" key="11">
    <source>
        <dbReference type="Proteomes" id="UP001321825"/>
    </source>
</evidence>
<dbReference type="PANTHER" id="PTHR43876:SF10">
    <property type="entry name" value="3-DEMETHOXYUBIQUINOL 3-HYDROXYLASE"/>
    <property type="match status" value="1"/>
</dbReference>
<evidence type="ECO:0000256" key="6">
    <source>
        <dbReference type="ARBA" id="ARBA00023002"/>
    </source>
</evidence>
<keyword evidence="7" id="KW-0503">Monooxygenase</keyword>
<evidence type="ECO:0000313" key="10">
    <source>
        <dbReference type="EMBL" id="BCX80883.1"/>
    </source>
</evidence>
<evidence type="ECO:0000256" key="1">
    <source>
        <dbReference type="ARBA" id="ARBA00001974"/>
    </source>
</evidence>
<dbReference type="Pfam" id="PF01494">
    <property type="entry name" value="FAD_binding_3"/>
    <property type="match status" value="1"/>
</dbReference>
<dbReference type="PROSITE" id="PS01304">
    <property type="entry name" value="UBIH"/>
    <property type="match status" value="1"/>
</dbReference>
<evidence type="ECO:0000256" key="8">
    <source>
        <dbReference type="ARBA" id="ARBA00065734"/>
    </source>
</evidence>
<reference evidence="11" key="1">
    <citation type="journal article" date="2024" name="Int. J. Syst. Evol. Microbiol.">
        <title>Methylomarinovum tepidoasis sp. nov., a moderately thermophilic methanotroph of the family Methylothermaceae isolated from a deep-sea hydrothermal field.</title>
        <authorList>
            <person name="Hirayama H."/>
            <person name="Takaki Y."/>
            <person name="Abe M."/>
            <person name="Miyazaki M."/>
            <person name="Uematsu K."/>
            <person name="Matsui Y."/>
            <person name="Takai K."/>
        </authorList>
    </citation>
    <scope>NUCLEOTIDE SEQUENCE [LARGE SCALE GENOMIC DNA]</scope>
    <source>
        <strain evidence="11">IT-9</strain>
    </source>
</reference>
<dbReference type="InterPro" id="IPR051205">
    <property type="entry name" value="UbiH/COQ6_monooxygenase"/>
</dbReference>
<dbReference type="Proteomes" id="UP001321825">
    <property type="component" value="Chromosome"/>
</dbReference>
<dbReference type="AlphaFoldDB" id="A0AAU9BQ96"/>
<dbReference type="InterPro" id="IPR036188">
    <property type="entry name" value="FAD/NAD-bd_sf"/>
</dbReference>
<sequence length="405" mass="44571">MADTYDVIIVGGGMVGATLAASLGQTPLKVALIESRRPQPFDPAQPLDLRVSAISIASRRILEGVGAWENIAAMRLCPFRRMKVWEMTDGTEFRSRDVQYPELGYIIENRLVQLGVGERLAALDNVERLCPARPRRIDYGPEGSEIELEDGRLLQGRLLVAADGARSQARQAAGIGVTAWDYEQSALVLTVETAYGQQDITWQRFTPEGPQAFLPLPGPHASLVWYQKPEEVRRLQALSDGELLDALYAAFPRELGDVVRILDRGSFPLRRQHAQRYVKPGVALIGDAAHTIHPLAGQGVNIGLLDAAALAQVVVSAHQAGRDLGALKVLQEYEAMRRRDNLTMMTTMDLFYRVFSNASLPLKLARNLGLSLAQRLYPARLAVMRYAMGLDGNLPRLARGESLTA</sequence>
<evidence type="ECO:0000259" key="9">
    <source>
        <dbReference type="Pfam" id="PF01494"/>
    </source>
</evidence>
<dbReference type="GO" id="GO:0008682">
    <property type="term" value="F:3-demethoxyubiquinol 3-hydroxylase activity"/>
    <property type="evidence" value="ECO:0007669"/>
    <property type="project" value="UniProtKB-EC"/>
</dbReference>
<organism evidence="10 11">
    <name type="scientific">Methylomarinovum caldicuralii</name>
    <dbReference type="NCBI Taxonomy" id="438856"/>
    <lineage>
        <taxon>Bacteria</taxon>
        <taxon>Pseudomonadati</taxon>
        <taxon>Pseudomonadota</taxon>
        <taxon>Gammaproteobacteria</taxon>
        <taxon>Methylococcales</taxon>
        <taxon>Methylothermaceae</taxon>
        <taxon>Methylomarinovum</taxon>
    </lineage>
</organism>
<dbReference type="RefSeq" id="WP_317705831.1">
    <property type="nucleotide sequence ID" value="NZ_AP024714.1"/>
</dbReference>
<dbReference type="PRINTS" id="PR00420">
    <property type="entry name" value="RNGMNOXGNASE"/>
</dbReference>